<comment type="caution">
    <text evidence="3">The sequence shown here is derived from an EMBL/GenBank/DDBJ whole genome shotgun (WGS) entry which is preliminary data.</text>
</comment>
<comment type="similarity">
    <text evidence="1">Belongs to the short-chain dehydrogenases/reductases (SDR) family.</text>
</comment>
<evidence type="ECO:0000256" key="2">
    <source>
        <dbReference type="ARBA" id="ARBA00023002"/>
    </source>
</evidence>
<dbReference type="AlphaFoldDB" id="A0A091BCU9"/>
<protein>
    <submittedName>
        <fullName evidence="3">Uncharacterized protein</fullName>
    </submittedName>
</protein>
<organism evidence="3 4">
    <name type="scientific">Arenimonas composti TR7-09 = DSM 18010</name>
    <dbReference type="NCBI Taxonomy" id="1121013"/>
    <lineage>
        <taxon>Bacteria</taxon>
        <taxon>Pseudomonadati</taxon>
        <taxon>Pseudomonadota</taxon>
        <taxon>Gammaproteobacteria</taxon>
        <taxon>Lysobacterales</taxon>
        <taxon>Lysobacteraceae</taxon>
        <taxon>Arenimonas</taxon>
    </lineage>
</organism>
<dbReference type="STRING" id="1121013.GCA_000426365_00833"/>
<reference evidence="3 4" key="1">
    <citation type="submission" date="2013-09" db="EMBL/GenBank/DDBJ databases">
        <title>Genome sequencing of Arenimonas composti.</title>
        <authorList>
            <person name="Chen F."/>
            <person name="Wang G."/>
        </authorList>
    </citation>
    <scope>NUCLEOTIDE SEQUENCE [LARGE SCALE GENOMIC DNA]</scope>
    <source>
        <strain evidence="3 4">TR7-09</strain>
    </source>
</reference>
<proteinExistence type="inferred from homology"/>
<sequence>MSALLARGRPVIAVTPPGTPVPPPSPALQVVHGDTATETAAAALANAVRLLRRPPDAVVAVIGAGFTPGRLVDEPAATLQRKLDEDLFPHLLAARHLLPLLAERGAPAHWVLFGGPSADAPWAGYGQLSVAQAALRMLARVLREEMLATGVRVQQFTVCAPLRTADKQHCAGAAWPSPDEVALQVADLLAGAGTEPVVRYDRRRRALPAPNSVTR</sequence>
<evidence type="ECO:0000313" key="4">
    <source>
        <dbReference type="Proteomes" id="UP000029391"/>
    </source>
</evidence>
<dbReference type="GO" id="GO:0016491">
    <property type="term" value="F:oxidoreductase activity"/>
    <property type="evidence" value="ECO:0007669"/>
    <property type="project" value="UniProtKB-KW"/>
</dbReference>
<dbReference type="InterPro" id="IPR002347">
    <property type="entry name" value="SDR_fam"/>
</dbReference>
<gene>
    <name evidence="3" type="ORF">P873_07335</name>
</gene>
<dbReference type="PANTHER" id="PTHR43669:SF12">
    <property type="entry name" value="BLR5618 PROTEIN"/>
    <property type="match status" value="1"/>
</dbReference>
<dbReference type="InterPro" id="IPR036291">
    <property type="entry name" value="NAD(P)-bd_dom_sf"/>
</dbReference>
<dbReference type="SUPFAM" id="SSF51735">
    <property type="entry name" value="NAD(P)-binding Rossmann-fold domains"/>
    <property type="match status" value="1"/>
</dbReference>
<accession>A0A091BCU9</accession>
<dbReference type="eggNOG" id="COG1028">
    <property type="taxonomic scope" value="Bacteria"/>
</dbReference>
<dbReference type="RefSeq" id="WP_051239456.1">
    <property type="nucleotide sequence ID" value="NZ_AUFF01000001.1"/>
</dbReference>
<dbReference type="EMBL" id="AWXU01000020">
    <property type="protein sequence ID" value="KFN50468.1"/>
    <property type="molecule type" value="Genomic_DNA"/>
</dbReference>
<evidence type="ECO:0000256" key="1">
    <source>
        <dbReference type="ARBA" id="ARBA00006484"/>
    </source>
</evidence>
<name>A0A091BCU9_9GAMM</name>
<dbReference type="Pfam" id="PF13561">
    <property type="entry name" value="adh_short_C2"/>
    <property type="match status" value="1"/>
</dbReference>
<dbReference type="PANTHER" id="PTHR43669">
    <property type="entry name" value="5-KETO-D-GLUCONATE 5-REDUCTASE"/>
    <property type="match status" value="1"/>
</dbReference>
<keyword evidence="2" id="KW-0560">Oxidoreductase</keyword>
<keyword evidence="4" id="KW-1185">Reference proteome</keyword>
<evidence type="ECO:0000313" key="3">
    <source>
        <dbReference type="EMBL" id="KFN50468.1"/>
    </source>
</evidence>
<dbReference type="Proteomes" id="UP000029391">
    <property type="component" value="Unassembled WGS sequence"/>
</dbReference>
<dbReference type="OrthoDB" id="6028059at2"/>
<dbReference type="Gene3D" id="3.40.50.720">
    <property type="entry name" value="NAD(P)-binding Rossmann-like Domain"/>
    <property type="match status" value="1"/>
</dbReference>